<dbReference type="Proteomes" id="UP001183176">
    <property type="component" value="Unassembled WGS sequence"/>
</dbReference>
<feature type="domain" description="NERD" evidence="2">
    <location>
        <begin position="77"/>
        <end position="183"/>
    </location>
</feature>
<dbReference type="InterPro" id="IPR011528">
    <property type="entry name" value="NERD"/>
</dbReference>
<feature type="compositionally biased region" description="Basic and acidic residues" evidence="1">
    <location>
        <begin position="39"/>
        <end position="52"/>
    </location>
</feature>
<keyword evidence="4" id="KW-1185">Reference proteome</keyword>
<comment type="caution">
    <text evidence="3">The sequence shown here is derived from an EMBL/GenBank/DDBJ whole genome shotgun (WGS) entry which is preliminary data.</text>
</comment>
<dbReference type="PROSITE" id="PS50965">
    <property type="entry name" value="NERD"/>
    <property type="match status" value="1"/>
</dbReference>
<organism evidence="3 4">
    <name type="scientific">Jatrophihabitans lederbergiae</name>
    <dbReference type="NCBI Taxonomy" id="3075547"/>
    <lineage>
        <taxon>Bacteria</taxon>
        <taxon>Bacillati</taxon>
        <taxon>Actinomycetota</taxon>
        <taxon>Actinomycetes</taxon>
        <taxon>Jatrophihabitantales</taxon>
        <taxon>Jatrophihabitantaceae</taxon>
        <taxon>Jatrophihabitans</taxon>
    </lineage>
</organism>
<accession>A0ABU2JHC0</accession>
<evidence type="ECO:0000313" key="4">
    <source>
        <dbReference type="Proteomes" id="UP001183176"/>
    </source>
</evidence>
<evidence type="ECO:0000259" key="2">
    <source>
        <dbReference type="PROSITE" id="PS50965"/>
    </source>
</evidence>
<name>A0ABU2JHC0_9ACTN</name>
<evidence type="ECO:0000256" key="1">
    <source>
        <dbReference type="SAM" id="MobiDB-lite"/>
    </source>
</evidence>
<evidence type="ECO:0000313" key="3">
    <source>
        <dbReference type="EMBL" id="MDT0264084.1"/>
    </source>
</evidence>
<feature type="compositionally biased region" description="Low complexity" evidence="1">
    <location>
        <begin position="1"/>
        <end position="16"/>
    </location>
</feature>
<sequence>MPCAQAAPRATTAPNGATPPPAESAPIELGVAGGSAQQEFDRRHSKREDSIRAAHPRLGGLILALSDDPQSTRAWQSGATGERKLGEKLASLGDSIIALHDRRVPKSRANIDHIVIGPAGVYVIDAKRYQKAKIAVRRSGGFLSPARTQLMVSGRDKTKLVDAMGWQVAAVRAALSDCAEFADVPITAAPCFIDAEFPLFGTIEINEVRVRGLGGTAKLVSAAGAPTPRRGLSSPGTSPRGCPRSLQAILLCSS</sequence>
<feature type="region of interest" description="Disordered" evidence="1">
    <location>
        <begin position="1"/>
        <end position="53"/>
    </location>
</feature>
<protein>
    <submittedName>
        <fullName evidence="3">Nuclease-related domain-containing protein</fullName>
    </submittedName>
</protein>
<proteinExistence type="predicted"/>
<reference evidence="4" key="1">
    <citation type="submission" date="2023-07" db="EMBL/GenBank/DDBJ databases">
        <title>30 novel species of actinomycetes from the DSMZ collection.</title>
        <authorList>
            <person name="Nouioui I."/>
        </authorList>
    </citation>
    <scope>NUCLEOTIDE SEQUENCE [LARGE SCALE GENOMIC DNA]</scope>
    <source>
        <strain evidence="4">DSM 44399</strain>
    </source>
</reference>
<dbReference type="RefSeq" id="WP_311425227.1">
    <property type="nucleotide sequence ID" value="NZ_JAVREH010000068.1"/>
</dbReference>
<dbReference type="EMBL" id="JAVREH010000068">
    <property type="protein sequence ID" value="MDT0264084.1"/>
    <property type="molecule type" value="Genomic_DNA"/>
</dbReference>
<gene>
    <name evidence="3" type="ORF">RM423_22175</name>
</gene>
<dbReference type="Pfam" id="PF08378">
    <property type="entry name" value="NERD"/>
    <property type="match status" value="1"/>
</dbReference>